<dbReference type="Proteomes" id="UP000003986">
    <property type="component" value="Unassembled WGS sequence"/>
</dbReference>
<evidence type="ECO:0000313" key="2">
    <source>
        <dbReference type="EMBL" id="EFE76706.2"/>
    </source>
</evidence>
<dbReference type="EMBL" id="DS999644">
    <property type="protein sequence ID" value="EFE76706.2"/>
    <property type="molecule type" value="Genomic_DNA"/>
</dbReference>
<proteinExistence type="predicted"/>
<evidence type="ECO:0000313" key="3">
    <source>
        <dbReference type="Proteomes" id="UP000003986"/>
    </source>
</evidence>
<dbReference type="AlphaFoldDB" id="D6ADM0"/>
<accession>D6ADM0</accession>
<reference evidence="3" key="2">
    <citation type="submission" date="2008-12" db="EMBL/GenBank/DDBJ databases">
        <title>Annotation of Streptomyces roseosporus strain NRRL 15998.</title>
        <authorList>
            <consortium name="The Broad Institute Genome Sequencing Platform"/>
            <consortium name="Broad Institute Microbial Sequencing Center"/>
            <person name="Fischbach M."/>
            <person name="Ward D."/>
            <person name="Young S."/>
            <person name="Kodira C.D."/>
            <person name="Zeng Q."/>
            <person name="Koehrsen M."/>
            <person name="Godfrey P."/>
            <person name="Alvarado L."/>
            <person name="Berlin A.M."/>
            <person name="Borenstein D."/>
            <person name="Chen Z."/>
            <person name="Engels R."/>
            <person name="Freedman E."/>
            <person name="Gellesch M."/>
            <person name="Goldberg J."/>
            <person name="Griggs A."/>
            <person name="Gujja S."/>
            <person name="Heiman D.I."/>
            <person name="Hepburn T.A."/>
            <person name="Howarth C."/>
            <person name="Jen D."/>
            <person name="Larson L."/>
            <person name="Lewis B."/>
            <person name="Mehta T."/>
            <person name="Park D."/>
            <person name="Pearson M."/>
            <person name="Roberts A."/>
            <person name="Saif S."/>
            <person name="Shea T.D."/>
            <person name="Shenoy N."/>
            <person name="Sisk P."/>
            <person name="Stolte C."/>
            <person name="Sykes S.N."/>
            <person name="Walk T."/>
            <person name="White J."/>
            <person name="Yandava C."/>
            <person name="Straight P."/>
            <person name="Clardy J."/>
            <person name="Hung D."/>
            <person name="Kolter R."/>
            <person name="Mekalanos J."/>
            <person name="Walker S."/>
            <person name="Walsh C.T."/>
            <person name="Wieland B.L.C."/>
            <person name="Ilzarbe M."/>
            <person name="Galagan J."/>
            <person name="Nusbaum C."/>
            <person name="Birren B."/>
        </authorList>
    </citation>
    <scope>NUCLEOTIDE SEQUENCE [LARGE SCALE GENOMIC DNA]</scope>
    <source>
        <strain evidence="3">NRRL 15998</strain>
    </source>
</reference>
<evidence type="ECO:0000256" key="1">
    <source>
        <dbReference type="SAM" id="MobiDB-lite"/>
    </source>
</evidence>
<gene>
    <name evidence="2" type="ORF">SSGG_04073</name>
</gene>
<sequence>MRRRTEGGVTTSRTAARTDPGPPRRYDAPCPYRMPMEYAHFLCMCRAVIPFTDHCT</sequence>
<name>D6ADM0_STRFL</name>
<feature type="region of interest" description="Disordered" evidence="1">
    <location>
        <begin position="1"/>
        <end position="26"/>
    </location>
</feature>
<protein>
    <submittedName>
        <fullName evidence="2">Predicted protein</fullName>
    </submittedName>
</protein>
<reference evidence="3" key="1">
    <citation type="submission" date="2008-10" db="EMBL/GenBank/DDBJ databases">
        <authorList>
            <person name="Molnar K."/>
        </authorList>
    </citation>
    <scope>NUCLEOTIDE SEQUENCE [LARGE SCALE GENOMIC DNA]</scope>
    <source>
        <strain evidence="3">NRRL 15998</strain>
    </source>
</reference>
<organism evidence="2 3">
    <name type="scientific">Streptomyces filamentosus NRRL 15998</name>
    <dbReference type="NCBI Taxonomy" id="457431"/>
    <lineage>
        <taxon>Bacteria</taxon>
        <taxon>Bacillati</taxon>
        <taxon>Actinomycetota</taxon>
        <taxon>Actinomycetes</taxon>
        <taxon>Kitasatosporales</taxon>
        <taxon>Streptomycetaceae</taxon>
        <taxon>Streptomyces</taxon>
    </lineage>
</organism>